<keyword evidence="2 7" id="KW-0812">Transmembrane</keyword>
<evidence type="ECO:0000256" key="4">
    <source>
        <dbReference type="ARBA" id="ARBA00022840"/>
    </source>
</evidence>
<evidence type="ECO:0000259" key="8">
    <source>
        <dbReference type="PROSITE" id="PS50893"/>
    </source>
</evidence>
<dbReference type="Gene3D" id="3.40.50.300">
    <property type="entry name" value="P-loop containing nucleotide triphosphate hydrolases"/>
    <property type="match status" value="1"/>
</dbReference>
<dbReference type="InterPro" id="IPR036640">
    <property type="entry name" value="ABC1_TM_sf"/>
</dbReference>
<feature type="domain" description="ABC transporter" evidence="8">
    <location>
        <begin position="342"/>
        <end position="574"/>
    </location>
</feature>
<dbReference type="GO" id="GO:0016887">
    <property type="term" value="F:ATP hydrolysis activity"/>
    <property type="evidence" value="ECO:0007669"/>
    <property type="project" value="InterPro"/>
</dbReference>
<dbReference type="InterPro" id="IPR003439">
    <property type="entry name" value="ABC_transporter-like_ATP-bd"/>
</dbReference>
<feature type="domain" description="ABC transmembrane type-1" evidence="9">
    <location>
        <begin position="23"/>
        <end position="303"/>
    </location>
</feature>
<evidence type="ECO:0000256" key="5">
    <source>
        <dbReference type="ARBA" id="ARBA00022989"/>
    </source>
</evidence>
<comment type="subcellular location">
    <subcellularLocation>
        <location evidence="1">Cell membrane</location>
        <topology evidence="1">Multi-pass membrane protein</topology>
    </subcellularLocation>
</comment>
<feature type="transmembrane region" description="Helical" evidence="7">
    <location>
        <begin position="21"/>
        <end position="46"/>
    </location>
</feature>
<gene>
    <name evidence="10" type="ORF">BRYFOR_06664</name>
</gene>
<evidence type="ECO:0000256" key="1">
    <source>
        <dbReference type="ARBA" id="ARBA00004651"/>
    </source>
</evidence>
<evidence type="ECO:0000259" key="9">
    <source>
        <dbReference type="PROSITE" id="PS50929"/>
    </source>
</evidence>
<proteinExistence type="predicted"/>
<name>C6LD06_9FIRM</name>
<evidence type="ECO:0000313" key="11">
    <source>
        <dbReference type="Proteomes" id="UP000005561"/>
    </source>
</evidence>
<evidence type="ECO:0000256" key="3">
    <source>
        <dbReference type="ARBA" id="ARBA00022741"/>
    </source>
</evidence>
<evidence type="ECO:0000256" key="2">
    <source>
        <dbReference type="ARBA" id="ARBA00022692"/>
    </source>
</evidence>
<dbReference type="RefSeq" id="WP_006861458.1">
    <property type="nucleotide sequence ID" value="NZ_ACCL02000006.1"/>
</dbReference>
<dbReference type="Pfam" id="PF00005">
    <property type="entry name" value="ABC_tran"/>
    <property type="match status" value="1"/>
</dbReference>
<feature type="transmembrane region" description="Helical" evidence="7">
    <location>
        <begin position="167"/>
        <end position="184"/>
    </location>
</feature>
<keyword evidence="5 7" id="KW-1133">Transmembrane helix</keyword>
<feature type="transmembrane region" description="Helical" evidence="7">
    <location>
        <begin position="66"/>
        <end position="89"/>
    </location>
</feature>
<dbReference type="Proteomes" id="UP000005561">
    <property type="component" value="Unassembled WGS sequence"/>
</dbReference>
<reference evidence="10" key="1">
    <citation type="submission" date="2009-07" db="EMBL/GenBank/DDBJ databases">
        <authorList>
            <person name="Weinstock G."/>
            <person name="Sodergren E."/>
            <person name="Clifton S."/>
            <person name="Fulton L."/>
            <person name="Fulton B."/>
            <person name="Courtney L."/>
            <person name="Fronick C."/>
            <person name="Harrison M."/>
            <person name="Strong C."/>
            <person name="Farmer C."/>
            <person name="Delahaunty K."/>
            <person name="Markovic C."/>
            <person name="Hall O."/>
            <person name="Minx P."/>
            <person name="Tomlinson C."/>
            <person name="Mitreva M."/>
            <person name="Nelson J."/>
            <person name="Hou S."/>
            <person name="Wollam A."/>
            <person name="Pepin K.H."/>
            <person name="Johnson M."/>
            <person name="Bhonagiri V."/>
            <person name="Nash W.E."/>
            <person name="Warren W."/>
            <person name="Chinwalla A."/>
            <person name="Mardis E.R."/>
            <person name="Wilson R.K."/>
        </authorList>
    </citation>
    <scope>NUCLEOTIDE SEQUENCE [LARGE SCALE GENOMIC DNA]</scope>
    <source>
        <strain evidence="10">DSM 14469</strain>
    </source>
</reference>
<dbReference type="SUPFAM" id="SSF52540">
    <property type="entry name" value="P-loop containing nucleoside triphosphate hydrolases"/>
    <property type="match status" value="1"/>
</dbReference>
<dbReference type="AlphaFoldDB" id="C6LD06"/>
<dbReference type="OrthoDB" id="1699242at2"/>
<dbReference type="GO" id="GO:0005524">
    <property type="term" value="F:ATP binding"/>
    <property type="evidence" value="ECO:0007669"/>
    <property type="project" value="UniProtKB-KW"/>
</dbReference>
<dbReference type="SMART" id="SM00382">
    <property type="entry name" value="AAA"/>
    <property type="match status" value="1"/>
</dbReference>
<dbReference type="eggNOG" id="COG1132">
    <property type="taxonomic scope" value="Bacteria"/>
</dbReference>
<dbReference type="SUPFAM" id="SSF90123">
    <property type="entry name" value="ABC transporter transmembrane region"/>
    <property type="match status" value="1"/>
</dbReference>
<comment type="caution">
    <text evidence="10">The sequence shown here is derived from an EMBL/GenBank/DDBJ whole genome shotgun (WGS) entry which is preliminary data.</text>
</comment>
<dbReference type="EMBL" id="ACCL02000006">
    <property type="protein sequence ID" value="EET61489.1"/>
    <property type="molecule type" value="Genomic_DNA"/>
</dbReference>
<accession>C6LD06</accession>
<sequence>MKASSENQLYKRLLGYLKPFLPLYAICSLVNGMALFLVFSSVGVLLREVVGSVSGTDGTGKVWQMVLYLVGIMAFSVISGFALLGFTYIEQKVQANIRSGMMNAYIRGREEAVEKLSHVEVLNRISSDIPACARLTGYYMNGYVFAPILSGSFSLIFLLFVDVRVTLLTFLCAALNLFVVQIASKKQQKKNKELVAGKSGLVKFMQECVQGSTEIRTYFLWKPFEEKQERQLEEIGRKQLQIGKYRAFRRAVVVIVTDCVTIVSLLLLGGFLAGKGIIAFSDVMLALPLSDQIGQMLVAFGNYHTILRIHAPHMERVFEVLDLQQEEASEDGEAVNCAGGELCLRDVSFSYPEQAVLEHVTVRIPYGKKVAFVGGSGSGKSTILKLLLGFYKPQEGKVCLGDTPITAFSKAQWRKNFSYMPQDFSFFQMSIRENIGMETKPDTEKIEKLVKSLGAESFILGTGNGYEQTLGQTKESFSGGQLQRIALARGLYRNAPFLLMDEPVSALDTENGEIVKRAIEQYGTDHTVVVVTHRLELTENFDWIYVVEHGRIAEQGTHRELLEKNGRYAGMWKSQMER</sequence>
<keyword evidence="4 10" id="KW-0067">ATP-binding</keyword>
<dbReference type="GO" id="GO:0015421">
    <property type="term" value="F:ABC-type oligopeptide transporter activity"/>
    <property type="evidence" value="ECO:0007669"/>
    <property type="project" value="TreeGrafter"/>
</dbReference>
<keyword evidence="3" id="KW-0547">Nucleotide-binding</keyword>
<dbReference type="PANTHER" id="PTHR43394:SF1">
    <property type="entry name" value="ATP-BINDING CASSETTE SUB-FAMILY B MEMBER 10, MITOCHONDRIAL"/>
    <property type="match status" value="1"/>
</dbReference>
<dbReference type="PROSITE" id="PS00211">
    <property type="entry name" value="ABC_TRANSPORTER_1"/>
    <property type="match status" value="1"/>
</dbReference>
<evidence type="ECO:0000256" key="7">
    <source>
        <dbReference type="SAM" id="Phobius"/>
    </source>
</evidence>
<keyword evidence="11" id="KW-1185">Reference proteome</keyword>
<dbReference type="GO" id="GO:0005886">
    <property type="term" value="C:plasma membrane"/>
    <property type="evidence" value="ECO:0007669"/>
    <property type="project" value="UniProtKB-SubCell"/>
</dbReference>
<evidence type="ECO:0000256" key="6">
    <source>
        <dbReference type="ARBA" id="ARBA00023136"/>
    </source>
</evidence>
<feature type="transmembrane region" description="Helical" evidence="7">
    <location>
        <begin position="251"/>
        <end position="273"/>
    </location>
</feature>
<dbReference type="Pfam" id="PF00664">
    <property type="entry name" value="ABC_membrane"/>
    <property type="match status" value="1"/>
</dbReference>
<dbReference type="STRING" id="168384.SAMN05660368_01600"/>
<organism evidence="10 11">
    <name type="scientific">Marvinbryantia formatexigens DSM 14469</name>
    <dbReference type="NCBI Taxonomy" id="478749"/>
    <lineage>
        <taxon>Bacteria</taxon>
        <taxon>Bacillati</taxon>
        <taxon>Bacillota</taxon>
        <taxon>Clostridia</taxon>
        <taxon>Lachnospirales</taxon>
        <taxon>Lachnospiraceae</taxon>
        <taxon>Marvinbryantia</taxon>
    </lineage>
</organism>
<keyword evidence="6 7" id="KW-0472">Membrane</keyword>
<dbReference type="InterPro" id="IPR011527">
    <property type="entry name" value="ABC1_TM_dom"/>
</dbReference>
<dbReference type="InterPro" id="IPR039421">
    <property type="entry name" value="Type_1_exporter"/>
</dbReference>
<feature type="transmembrane region" description="Helical" evidence="7">
    <location>
        <begin position="143"/>
        <end position="161"/>
    </location>
</feature>
<dbReference type="InterPro" id="IPR027417">
    <property type="entry name" value="P-loop_NTPase"/>
</dbReference>
<dbReference type="InterPro" id="IPR017871">
    <property type="entry name" value="ABC_transporter-like_CS"/>
</dbReference>
<dbReference type="PANTHER" id="PTHR43394">
    <property type="entry name" value="ATP-DEPENDENT PERMEASE MDL1, MITOCHONDRIAL"/>
    <property type="match status" value="1"/>
</dbReference>
<dbReference type="Gene3D" id="1.20.1560.10">
    <property type="entry name" value="ABC transporter type 1, transmembrane domain"/>
    <property type="match status" value="1"/>
</dbReference>
<evidence type="ECO:0000313" key="10">
    <source>
        <dbReference type="EMBL" id="EET61489.1"/>
    </source>
</evidence>
<dbReference type="InterPro" id="IPR003593">
    <property type="entry name" value="AAA+_ATPase"/>
</dbReference>
<dbReference type="PROSITE" id="PS50929">
    <property type="entry name" value="ABC_TM1F"/>
    <property type="match status" value="1"/>
</dbReference>
<protein>
    <submittedName>
        <fullName evidence="10">ABC transporter, ATP-binding protein</fullName>
    </submittedName>
</protein>
<dbReference type="PROSITE" id="PS50893">
    <property type="entry name" value="ABC_TRANSPORTER_2"/>
    <property type="match status" value="1"/>
</dbReference>